<dbReference type="GO" id="GO:0005829">
    <property type="term" value="C:cytosol"/>
    <property type="evidence" value="ECO:0007669"/>
    <property type="project" value="TreeGrafter"/>
</dbReference>
<proteinExistence type="inferred from homology"/>
<name>A0A0M1P6Y7_9BACL</name>
<dbReference type="AlphaFoldDB" id="A0A0M1P6Y7"/>
<evidence type="ECO:0000256" key="1">
    <source>
        <dbReference type="ARBA" id="ARBA00009428"/>
    </source>
</evidence>
<feature type="domain" description="NADPH-dependent FMN reductase-like" evidence="2">
    <location>
        <begin position="1"/>
        <end position="141"/>
    </location>
</feature>
<dbReference type="InterPro" id="IPR005025">
    <property type="entry name" value="FMN_Rdtase-like_dom"/>
</dbReference>
<organism evidence="3 4">
    <name type="scientific">Paenibacillus solani</name>
    <dbReference type="NCBI Taxonomy" id="1705565"/>
    <lineage>
        <taxon>Bacteria</taxon>
        <taxon>Bacillati</taxon>
        <taxon>Bacillota</taxon>
        <taxon>Bacilli</taxon>
        <taxon>Bacillales</taxon>
        <taxon>Paenibacillaceae</taxon>
        <taxon>Paenibacillus</taxon>
    </lineage>
</organism>
<reference evidence="4" key="1">
    <citation type="submission" date="2015-08" db="EMBL/GenBank/DDBJ databases">
        <title>Genome sequencing project for genomic taxonomy and phylogenomics of Bacillus-like bacteria.</title>
        <authorList>
            <person name="Liu B."/>
            <person name="Wang J."/>
            <person name="Zhu Y."/>
            <person name="Liu G."/>
            <person name="Chen Q."/>
            <person name="Chen Z."/>
            <person name="Lan J."/>
            <person name="Che J."/>
            <person name="Ge C."/>
            <person name="Shi H."/>
            <person name="Pan Z."/>
            <person name="Liu X."/>
        </authorList>
    </citation>
    <scope>NUCLEOTIDE SEQUENCE [LARGE SCALE GENOMIC DNA]</scope>
    <source>
        <strain evidence="4">FJAT-22460</strain>
    </source>
</reference>
<dbReference type="GO" id="GO:0010181">
    <property type="term" value="F:FMN binding"/>
    <property type="evidence" value="ECO:0007669"/>
    <property type="project" value="TreeGrafter"/>
</dbReference>
<sequence length="186" mass="20241">MKIVIIAGSNRKDATSTMLAKALEAQMNRLFVEVKLFNLYETPLPFYSPDDIFNSHDGVRELQRLMLEADGIVLTTPEYHGGMSGVLKNALDHMGKLHFSGKPVLSVSSAGGAVGVSSLQQMQATVRNLHGINSPEWISIGGSQRSIYETEAAEGVIVLDYRAKEALSIFMELVKKISSGEKVEAS</sequence>
<dbReference type="RefSeq" id="WP_054402809.1">
    <property type="nucleotide sequence ID" value="NZ_LIUT01000001.1"/>
</dbReference>
<dbReference type="SUPFAM" id="SSF52218">
    <property type="entry name" value="Flavoproteins"/>
    <property type="match status" value="1"/>
</dbReference>
<accession>A0A0M1P6Y7</accession>
<dbReference type="InterPro" id="IPR050712">
    <property type="entry name" value="NAD(P)H-dep_reductase"/>
</dbReference>
<dbReference type="InterPro" id="IPR029039">
    <property type="entry name" value="Flavoprotein-like_sf"/>
</dbReference>
<dbReference type="Gene3D" id="3.40.50.360">
    <property type="match status" value="1"/>
</dbReference>
<evidence type="ECO:0000313" key="3">
    <source>
        <dbReference type="EMBL" id="KOR89789.1"/>
    </source>
</evidence>
<dbReference type="GO" id="GO:0016491">
    <property type="term" value="F:oxidoreductase activity"/>
    <property type="evidence" value="ECO:0007669"/>
    <property type="project" value="InterPro"/>
</dbReference>
<evidence type="ECO:0000259" key="2">
    <source>
        <dbReference type="Pfam" id="PF03358"/>
    </source>
</evidence>
<dbReference type="PANTHER" id="PTHR30543">
    <property type="entry name" value="CHROMATE REDUCTASE"/>
    <property type="match status" value="1"/>
</dbReference>
<keyword evidence="4" id="KW-1185">Reference proteome</keyword>
<dbReference type="PATRIC" id="fig|1705565.3.peg.4417"/>
<evidence type="ECO:0000313" key="4">
    <source>
        <dbReference type="Proteomes" id="UP000036932"/>
    </source>
</evidence>
<dbReference type="PANTHER" id="PTHR30543:SF21">
    <property type="entry name" value="NAD(P)H-DEPENDENT FMN REDUCTASE LOT6"/>
    <property type="match status" value="1"/>
</dbReference>
<dbReference type="EMBL" id="LIUT01000001">
    <property type="protein sequence ID" value="KOR89789.1"/>
    <property type="molecule type" value="Genomic_DNA"/>
</dbReference>
<comment type="similarity">
    <text evidence="1">Belongs to the azoreductase type 2 family.</text>
</comment>
<dbReference type="Pfam" id="PF03358">
    <property type="entry name" value="FMN_red"/>
    <property type="match status" value="1"/>
</dbReference>
<protein>
    <submittedName>
        <fullName evidence="3">Arsenic resistance protein ArsH</fullName>
    </submittedName>
</protein>
<gene>
    <name evidence="3" type="ORF">AM231_12010</name>
</gene>
<comment type="caution">
    <text evidence="3">The sequence shown here is derived from an EMBL/GenBank/DDBJ whole genome shotgun (WGS) entry which is preliminary data.</text>
</comment>
<dbReference type="Proteomes" id="UP000036932">
    <property type="component" value="Unassembled WGS sequence"/>
</dbReference>
<dbReference type="OrthoDB" id="9790975at2"/>